<name>A0A8J4WUK2_CLAMG</name>
<evidence type="ECO:0000256" key="1">
    <source>
        <dbReference type="SAM" id="MobiDB-lite"/>
    </source>
</evidence>
<feature type="compositionally biased region" description="Basic and acidic residues" evidence="1">
    <location>
        <begin position="55"/>
        <end position="64"/>
    </location>
</feature>
<dbReference type="AlphaFoldDB" id="A0A8J4WUK2"/>
<proteinExistence type="predicted"/>
<protein>
    <submittedName>
        <fullName evidence="2">Urocanate hydratase</fullName>
    </submittedName>
</protein>
<organism evidence="2 3">
    <name type="scientific">Clarias magur</name>
    <name type="common">Asian catfish</name>
    <name type="synonym">Macropteronotus magur</name>
    <dbReference type="NCBI Taxonomy" id="1594786"/>
    <lineage>
        <taxon>Eukaryota</taxon>
        <taxon>Metazoa</taxon>
        <taxon>Chordata</taxon>
        <taxon>Craniata</taxon>
        <taxon>Vertebrata</taxon>
        <taxon>Euteleostomi</taxon>
        <taxon>Actinopterygii</taxon>
        <taxon>Neopterygii</taxon>
        <taxon>Teleostei</taxon>
        <taxon>Ostariophysi</taxon>
        <taxon>Siluriformes</taxon>
        <taxon>Clariidae</taxon>
        <taxon>Clarias</taxon>
    </lineage>
</organism>
<accession>A0A8J4WUK2</accession>
<feature type="region of interest" description="Disordered" evidence="1">
    <location>
        <begin position="53"/>
        <end position="77"/>
    </location>
</feature>
<reference evidence="2" key="1">
    <citation type="submission" date="2020-07" db="EMBL/GenBank/DDBJ databases">
        <title>Clarias magur genome sequencing, assembly and annotation.</title>
        <authorList>
            <person name="Kushwaha B."/>
            <person name="Kumar R."/>
            <person name="Das P."/>
            <person name="Joshi C.G."/>
            <person name="Kumar D."/>
            <person name="Nagpure N.S."/>
            <person name="Pandey M."/>
            <person name="Agarwal S."/>
            <person name="Srivastava S."/>
            <person name="Singh M."/>
            <person name="Sahoo L."/>
            <person name="Jayasankar P."/>
            <person name="Meher P.K."/>
            <person name="Koringa P.G."/>
            <person name="Iquebal M.A."/>
            <person name="Das S.P."/>
            <person name="Bit A."/>
            <person name="Patnaik S."/>
            <person name="Patel N."/>
            <person name="Shah T.M."/>
            <person name="Hinsu A."/>
            <person name="Jena J.K."/>
        </authorList>
    </citation>
    <scope>NUCLEOTIDE SEQUENCE</scope>
    <source>
        <strain evidence="2">CIFAMagur01</strain>
        <tissue evidence="2">Testis</tissue>
    </source>
</reference>
<keyword evidence="3" id="KW-1185">Reference proteome</keyword>
<evidence type="ECO:0000313" key="2">
    <source>
        <dbReference type="EMBL" id="KAF5891527.1"/>
    </source>
</evidence>
<comment type="caution">
    <text evidence="2">The sequence shown here is derived from an EMBL/GenBank/DDBJ whole genome shotgun (WGS) entry which is preliminary data.</text>
</comment>
<dbReference type="Proteomes" id="UP000727407">
    <property type="component" value="Unassembled WGS sequence"/>
</dbReference>
<dbReference type="EMBL" id="QNUK01000576">
    <property type="protein sequence ID" value="KAF5891527.1"/>
    <property type="molecule type" value="Genomic_DNA"/>
</dbReference>
<sequence length="77" mass="8407">MKSEAAFQNFKGRSAEYRHYGAALDEAEKRPARATRKGKAVIIAIKALAPNLESHPVDEHHEEAAPTEGWASPAEPV</sequence>
<gene>
    <name evidence="2" type="primary">hutU</name>
    <name evidence="2" type="ORF">DAT39_018764</name>
</gene>
<evidence type="ECO:0000313" key="3">
    <source>
        <dbReference type="Proteomes" id="UP000727407"/>
    </source>
</evidence>